<evidence type="ECO:0000313" key="2">
    <source>
        <dbReference type="EMBL" id="EHK27065.1"/>
    </source>
</evidence>
<keyword evidence="3" id="KW-1185">Reference proteome</keyword>
<reference evidence="2 3" key="1">
    <citation type="journal article" date="2011" name="Genome Biol.">
        <title>Comparative genome sequence analysis underscores mycoparasitism as the ancestral life style of Trichoderma.</title>
        <authorList>
            <person name="Kubicek C.P."/>
            <person name="Herrera-Estrella A."/>
            <person name="Seidl-Seiboth V."/>
            <person name="Martinez D.A."/>
            <person name="Druzhinina I.S."/>
            <person name="Thon M."/>
            <person name="Zeilinger S."/>
            <person name="Casas-Flores S."/>
            <person name="Horwitz B.A."/>
            <person name="Mukherjee P.K."/>
            <person name="Mukherjee M."/>
            <person name="Kredics L."/>
            <person name="Alcaraz L.D."/>
            <person name="Aerts A."/>
            <person name="Antal Z."/>
            <person name="Atanasova L."/>
            <person name="Cervantes-Badillo M.G."/>
            <person name="Challacombe J."/>
            <person name="Chertkov O."/>
            <person name="McCluskey K."/>
            <person name="Coulpier F."/>
            <person name="Deshpande N."/>
            <person name="von Doehren H."/>
            <person name="Ebbole D.J."/>
            <person name="Esquivel-Naranjo E.U."/>
            <person name="Fekete E."/>
            <person name="Flipphi M."/>
            <person name="Glaser F."/>
            <person name="Gomez-Rodriguez E.Y."/>
            <person name="Gruber S."/>
            <person name="Han C."/>
            <person name="Henrissat B."/>
            <person name="Hermosa R."/>
            <person name="Hernandez-Onate M."/>
            <person name="Karaffa L."/>
            <person name="Kosti I."/>
            <person name="Le Crom S."/>
            <person name="Lindquist E."/>
            <person name="Lucas S."/>
            <person name="Luebeck M."/>
            <person name="Luebeck P.S."/>
            <person name="Margeot A."/>
            <person name="Metz B."/>
            <person name="Misra M."/>
            <person name="Nevalainen H."/>
            <person name="Omann M."/>
            <person name="Packer N."/>
            <person name="Perrone G."/>
            <person name="Uresti-Rivera E.E."/>
            <person name="Salamov A."/>
            <person name="Schmoll M."/>
            <person name="Seiboth B."/>
            <person name="Shapiro H."/>
            <person name="Sukno S."/>
            <person name="Tamayo-Ramos J.A."/>
            <person name="Tisch D."/>
            <person name="Wiest A."/>
            <person name="Wilkinson H.H."/>
            <person name="Zhang M."/>
            <person name="Coutinho P.M."/>
            <person name="Kenerley C.M."/>
            <person name="Monte E."/>
            <person name="Baker S.E."/>
            <person name="Grigoriev I.V."/>
        </authorList>
    </citation>
    <scope>NUCLEOTIDE SEQUENCE [LARGE SCALE GENOMIC DNA]</scope>
    <source>
        <strain evidence="3">Gv29-8 / FGSC 10586</strain>
    </source>
</reference>
<evidence type="ECO:0000313" key="3">
    <source>
        <dbReference type="Proteomes" id="UP000007115"/>
    </source>
</evidence>
<evidence type="ECO:0000256" key="1">
    <source>
        <dbReference type="SAM" id="MobiDB-lite"/>
    </source>
</evidence>
<gene>
    <name evidence="2" type="ORF">TRIVIDRAFT_62850</name>
</gene>
<dbReference type="HOGENOM" id="CLU_384970_0_0_1"/>
<dbReference type="GeneID" id="25796422"/>
<dbReference type="Proteomes" id="UP000007115">
    <property type="component" value="Unassembled WGS sequence"/>
</dbReference>
<feature type="region of interest" description="Disordered" evidence="1">
    <location>
        <begin position="250"/>
        <end position="274"/>
    </location>
</feature>
<dbReference type="STRING" id="413071.G9MF99"/>
<accession>G9MF99</accession>
<dbReference type="AlphaFoldDB" id="G9MF99"/>
<dbReference type="PANTHER" id="PTHR35391">
    <property type="entry name" value="C2H2-TYPE DOMAIN-CONTAINING PROTEIN-RELATED"/>
    <property type="match status" value="1"/>
</dbReference>
<sequence length="718" mass="81147">MIQYPGFTSFAIRDRTNRCNERFEECFTHPKLSAQQWLVTGRADFNGWSLGLNASHSGRSSLDHKVCQRPDLIKLITLLLDGLDGFLKECLHQDEPQGTPSPEEDEENPLYYTILDIKSILKQLTILHAAIRASGTQLRHHKADISLKSVLEDNSNGLQEFGKDMTEAILAGLESWNRGDGLPKPWGSANNNLIERFVNANVKRRNRINFATEEIRKKIPLQLKKNQEPVVAVDLEKAVTKIAIVSRLNAGEETEEPERKQGGMSKTGESAKDPLLRRERLCEGSQIPTAATAIPLDVVIDQAPSSVAGTNGTEATGSVLGQSYMYPLPPKWPKESTVPIECPYCSELLTKEYMKQAAWNGHVSGDILPYMCFIEDCKTPDDLYRTSEELTEHVISVHGVPCWICDECTPDTEQNQFEIFETAELWRDHCSHEHSETIPDSIFSKFAESKMRKMVPPIKCPLCDYATSEIKANIDPEILRHIHQFSLRSLPWEARAEGNLSEEHLEDWSSSASNATTCFEGLPTPVHQAMQLTDHEQMQLFILETFEQLHEAHDSLAKAIAMKSEYLPLGNQAASLHKLVQNDRLPLGNLDLLLNKTACELMLPVSVHLRCTFEEFLAFNRYIKEWQDGQSHGSYLEVDLGGNLLYMINQMTVISNMVFEGIRETTTLIKTRCGTDAYIHQWLDLLDQNFIPGDPDYDPRKKGKKLTPLLQEPTCYLQ</sequence>
<dbReference type="OMA" id="LMENEWA"/>
<protein>
    <submittedName>
        <fullName evidence="2">Uncharacterized protein</fullName>
    </submittedName>
</protein>
<dbReference type="OrthoDB" id="4900688at2759"/>
<organism evidence="2 3">
    <name type="scientific">Hypocrea virens (strain Gv29-8 / FGSC 10586)</name>
    <name type="common">Gliocladium virens</name>
    <name type="synonym">Trichoderma virens</name>
    <dbReference type="NCBI Taxonomy" id="413071"/>
    <lineage>
        <taxon>Eukaryota</taxon>
        <taxon>Fungi</taxon>
        <taxon>Dikarya</taxon>
        <taxon>Ascomycota</taxon>
        <taxon>Pezizomycotina</taxon>
        <taxon>Sordariomycetes</taxon>
        <taxon>Hypocreomycetidae</taxon>
        <taxon>Hypocreales</taxon>
        <taxon>Hypocreaceae</taxon>
        <taxon>Trichoderma</taxon>
    </lineage>
</organism>
<dbReference type="eggNOG" id="ENOG502SK17">
    <property type="taxonomic scope" value="Eukaryota"/>
</dbReference>
<dbReference type="RefSeq" id="XP_013961281.1">
    <property type="nucleotide sequence ID" value="XM_014105806.1"/>
</dbReference>
<proteinExistence type="predicted"/>
<name>G9MF99_HYPVG</name>
<dbReference type="EMBL" id="ABDF02000001">
    <property type="protein sequence ID" value="EHK27065.1"/>
    <property type="molecule type" value="Genomic_DNA"/>
</dbReference>
<comment type="caution">
    <text evidence="2">The sequence shown here is derived from an EMBL/GenBank/DDBJ whole genome shotgun (WGS) entry which is preliminary data.</text>
</comment>
<dbReference type="PANTHER" id="PTHR35391:SF5">
    <property type="entry name" value="DUF6590 DOMAIN-CONTAINING PROTEIN"/>
    <property type="match status" value="1"/>
</dbReference>
<dbReference type="InParanoid" id="G9MF99"/>
<dbReference type="VEuPathDB" id="FungiDB:TRIVIDRAFT_62850"/>